<dbReference type="PROSITE" id="PS51379">
    <property type="entry name" value="4FE4S_FER_2"/>
    <property type="match status" value="2"/>
</dbReference>
<evidence type="ECO:0000256" key="1">
    <source>
        <dbReference type="ARBA" id="ARBA00022485"/>
    </source>
</evidence>
<dbReference type="InterPro" id="IPR017896">
    <property type="entry name" value="4Fe4S_Fe-S-bd"/>
</dbReference>
<name>A0A923I797_9FIRM</name>
<evidence type="ECO:0000256" key="3">
    <source>
        <dbReference type="ARBA" id="ARBA00023004"/>
    </source>
</evidence>
<feature type="domain" description="4Fe-4S ferredoxin-type" evidence="5">
    <location>
        <begin position="151"/>
        <end position="180"/>
    </location>
</feature>
<dbReference type="Pfam" id="PF12797">
    <property type="entry name" value="Fer4_2"/>
    <property type="match status" value="1"/>
</dbReference>
<dbReference type="InterPro" id="IPR050572">
    <property type="entry name" value="Fe-S_Ferredoxin"/>
</dbReference>
<dbReference type="Pfam" id="PF01243">
    <property type="entry name" value="PNPOx_N"/>
    <property type="match status" value="1"/>
</dbReference>
<keyword evidence="7" id="KW-1185">Reference proteome</keyword>
<protein>
    <submittedName>
        <fullName evidence="6">4Fe-4S binding protein</fullName>
    </submittedName>
</protein>
<proteinExistence type="predicted"/>
<keyword evidence="2" id="KW-0479">Metal-binding</keyword>
<evidence type="ECO:0000313" key="6">
    <source>
        <dbReference type="EMBL" id="MBC5580076.1"/>
    </source>
</evidence>
<dbReference type="InterPro" id="IPR011576">
    <property type="entry name" value="Pyridox_Oxase_N"/>
</dbReference>
<dbReference type="Gene3D" id="3.30.70.20">
    <property type="match status" value="1"/>
</dbReference>
<dbReference type="Pfam" id="PF00037">
    <property type="entry name" value="Fer4"/>
    <property type="match status" value="1"/>
</dbReference>
<sequence length="207" mass="21971">MTAAEILEILQRDVHSVVFATTDENGLPQTCVIDLMLADEGGLYFLTAKGKAFHRRLTASGFAALSGIKGRTTLSAAAISVRGAVRSIGTSRLEEIFQKNPYMARIYPTAASRRALEVFQLYSGAGEYFDLSQQPPFRQAFSFGGCRAAPGGYRIDSSRCTGCRACLTVCPCGCISAKTPCSINASHCIHCGNCLQACPAGAVSQLG</sequence>
<dbReference type="Gene3D" id="2.30.110.10">
    <property type="entry name" value="Electron Transport, Fmn-binding Protein, Chain A"/>
    <property type="match status" value="1"/>
</dbReference>
<dbReference type="EMBL" id="JACONZ010000001">
    <property type="protein sequence ID" value="MBC5580076.1"/>
    <property type="molecule type" value="Genomic_DNA"/>
</dbReference>
<keyword evidence="3" id="KW-0408">Iron</keyword>
<keyword evidence="4" id="KW-0411">Iron-sulfur</keyword>
<evidence type="ECO:0000259" key="5">
    <source>
        <dbReference type="PROSITE" id="PS51379"/>
    </source>
</evidence>
<dbReference type="AlphaFoldDB" id="A0A923I797"/>
<dbReference type="GO" id="GO:0046872">
    <property type="term" value="F:metal ion binding"/>
    <property type="evidence" value="ECO:0007669"/>
    <property type="project" value="UniProtKB-KW"/>
</dbReference>
<evidence type="ECO:0000256" key="2">
    <source>
        <dbReference type="ARBA" id="ARBA00022723"/>
    </source>
</evidence>
<dbReference type="PANTHER" id="PTHR43687:SF1">
    <property type="entry name" value="FERREDOXIN III"/>
    <property type="match status" value="1"/>
</dbReference>
<accession>A0A923I797</accession>
<dbReference type="GO" id="GO:0051539">
    <property type="term" value="F:4 iron, 4 sulfur cluster binding"/>
    <property type="evidence" value="ECO:0007669"/>
    <property type="project" value="UniProtKB-KW"/>
</dbReference>
<dbReference type="InterPro" id="IPR017900">
    <property type="entry name" value="4Fe4S_Fe_S_CS"/>
</dbReference>
<evidence type="ECO:0000256" key="4">
    <source>
        <dbReference type="ARBA" id="ARBA00023014"/>
    </source>
</evidence>
<reference evidence="6" key="1">
    <citation type="submission" date="2020-08" db="EMBL/GenBank/DDBJ databases">
        <title>Genome public.</title>
        <authorList>
            <person name="Liu C."/>
            <person name="Sun Q."/>
        </authorList>
    </citation>
    <scope>NUCLEOTIDE SEQUENCE</scope>
    <source>
        <strain evidence="6">BX8</strain>
    </source>
</reference>
<organism evidence="6 7">
    <name type="scientific">Anaerofilum hominis</name>
    <dbReference type="NCBI Taxonomy" id="2763016"/>
    <lineage>
        <taxon>Bacteria</taxon>
        <taxon>Bacillati</taxon>
        <taxon>Bacillota</taxon>
        <taxon>Clostridia</taxon>
        <taxon>Eubacteriales</taxon>
        <taxon>Oscillospiraceae</taxon>
        <taxon>Anaerofilum</taxon>
    </lineage>
</organism>
<keyword evidence="1" id="KW-0004">4Fe-4S</keyword>
<dbReference type="PANTHER" id="PTHR43687">
    <property type="entry name" value="ADENYLYLSULFATE REDUCTASE, BETA SUBUNIT"/>
    <property type="match status" value="1"/>
</dbReference>
<dbReference type="RefSeq" id="WP_186886449.1">
    <property type="nucleotide sequence ID" value="NZ_JACONZ010000001.1"/>
</dbReference>
<gene>
    <name evidence="6" type="ORF">H8S23_00985</name>
</gene>
<dbReference type="Proteomes" id="UP000659630">
    <property type="component" value="Unassembled WGS sequence"/>
</dbReference>
<dbReference type="InterPro" id="IPR012349">
    <property type="entry name" value="Split_barrel_FMN-bd"/>
</dbReference>
<dbReference type="PROSITE" id="PS00198">
    <property type="entry name" value="4FE4S_FER_1"/>
    <property type="match status" value="2"/>
</dbReference>
<dbReference type="SUPFAM" id="SSF54862">
    <property type="entry name" value="4Fe-4S ferredoxins"/>
    <property type="match status" value="1"/>
</dbReference>
<feature type="domain" description="4Fe-4S ferredoxin-type" evidence="5">
    <location>
        <begin position="182"/>
        <end position="207"/>
    </location>
</feature>
<evidence type="ECO:0000313" key="7">
    <source>
        <dbReference type="Proteomes" id="UP000659630"/>
    </source>
</evidence>
<comment type="caution">
    <text evidence="6">The sequence shown here is derived from an EMBL/GenBank/DDBJ whole genome shotgun (WGS) entry which is preliminary data.</text>
</comment>
<dbReference type="SUPFAM" id="SSF50475">
    <property type="entry name" value="FMN-binding split barrel"/>
    <property type="match status" value="1"/>
</dbReference>